<accession>A0A7K0DLP8</accession>
<dbReference type="Gene3D" id="1.10.10.10">
    <property type="entry name" value="Winged helix-like DNA-binding domain superfamily/Winged helix DNA-binding domain"/>
    <property type="match status" value="1"/>
</dbReference>
<dbReference type="AlphaFoldDB" id="A0A7K0DLP8"/>
<name>A0A7K0DLP8_9NOCA</name>
<dbReference type="InterPro" id="IPR000835">
    <property type="entry name" value="HTH_MarR-typ"/>
</dbReference>
<dbReference type="PANTHER" id="PTHR33164">
    <property type="entry name" value="TRANSCRIPTIONAL REGULATOR, MARR FAMILY"/>
    <property type="match status" value="1"/>
</dbReference>
<organism evidence="2 3">
    <name type="scientific">Nocardia aurantia</name>
    <dbReference type="NCBI Taxonomy" id="2585199"/>
    <lineage>
        <taxon>Bacteria</taxon>
        <taxon>Bacillati</taxon>
        <taxon>Actinomycetota</taxon>
        <taxon>Actinomycetes</taxon>
        <taxon>Mycobacteriales</taxon>
        <taxon>Nocardiaceae</taxon>
        <taxon>Nocardia</taxon>
    </lineage>
</organism>
<dbReference type="InterPro" id="IPR036388">
    <property type="entry name" value="WH-like_DNA-bd_sf"/>
</dbReference>
<evidence type="ECO:0000313" key="2">
    <source>
        <dbReference type="EMBL" id="MQY26222.1"/>
    </source>
</evidence>
<dbReference type="PRINTS" id="PR00598">
    <property type="entry name" value="HTHMARR"/>
</dbReference>
<dbReference type="InterPro" id="IPR036390">
    <property type="entry name" value="WH_DNA-bd_sf"/>
</dbReference>
<dbReference type="Pfam" id="PF12802">
    <property type="entry name" value="MarR_2"/>
    <property type="match status" value="1"/>
</dbReference>
<dbReference type="PROSITE" id="PS50995">
    <property type="entry name" value="HTH_MARR_2"/>
    <property type="match status" value="1"/>
</dbReference>
<reference evidence="2 3" key="1">
    <citation type="submission" date="2019-10" db="EMBL/GenBank/DDBJ databases">
        <title>Nocardia macrotermitis sp. nov. and Nocardia aurantia sp. nov., isolated from the gut of fungus growing-termite Macrotermes natalensis.</title>
        <authorList>
            <person name="Benndorf R."/>
            <person name="Schwitalla J."/>
            <person name="Martin K."/>
            <person name="De Beer W."/>
            <person name="Kaster A.-K."/>
            <person name="Vollmers J."/>
            <person name="Poulsen M."/>
            <person name="Beemelmanns C."/>
        </authorList>
    </citation>
    <scope>NUCLEOTIDE SEQUENCE [LARGE SCALE GENOMIC DNA]</scope>
    <source>
        <strain evidence="2 3">RB56</strain>
    </source>
</reference>
<evidence type="ECO:0000313" key="3">
    <source>
        <dbReference type="Proteomes" id="UP000431401"/>
    </source>
</evidence>
<gene>
    <name evidence="2" type="ORF">NRB56_17840</name>
</gene>
<sequence length="138" mass="15233">MSDDDADLVTAAMTLHRETSVLYAEVARQFGLTSQQTQLLCLLGREEPSFGEVAARLGCDKTNVTGMVDRMQQRGLLDRAADPHDRRVTRIRLTPAGDDLRGRIRHSLDDAITGRLAALTPGERARLAPLARMLRPGR</sequence>
<dbReference type="PANTHER" id="PTHR33164:SF43">
    <property type="entry name" value="HTH-TYPE TRANSCRIPTIONAL REPRESSOR YETL"/>
    <property type="match status" value="1"/>
</dbReference>
<feature type="domain" description="HTH marR-type" evidence="1">
    <location>
        <begin position="5"/>
        <end position="136"/>
    </location>
</feature>
<dbReference type="InterPro" id="IPR039422">
    <property type="entry name" value="MarR/SlyA-like"/>
</dbReference>
<protein>
    <recommendedName>
        <fullName evidence="1">HTH marR-type domain-containing protein</fullName>
    </recommendedName>
</protein>
<dbReference type="SUPFAM" id="SSF46785">
    <property type="entry name" value="Winged helix' DNA-binding domain"/>
    <property type="match status" value="1"/>
</dbReference>
<dbReference type="Proteomes" id="UP000431401">
    <property type="component" value="Unassembled WGS sequence"/>
</dbReference>
<comment type="caution">
    <text evidence="2">The sequence shown here is derived from an EMBL/GenBank/DDBJ whole genome shotgun (WGS) entry which is preliminary data.</text>
</comment>
<dbReference type="GO" id="GO:0003700">
    <property type="term" value="F:DNA-binding transcription factor activity"/>
    <property type="evidence" value="ECO:0007669"/>
    <property type="project" value="InterPro"/>
</dbReference>
<dbReference type="EMBL" id="WEGI01000003">
    <property type="protein sequence ID" value="MQY26222.1"/>
    <property type="molecule type" value="Genomic_DNA"/>
</dbReference>
<dbReference type="GO" id="GO:0006950">
    <property type="term" value="P:response to stress"/>
    <property type="evidence" value="ECO:0007669"/>
    <property type="project" value="TreeGrafter"/>
</dbReference>
<keyword evidence="3" id="KW-1185">Reference proteome</keyword>
<evidence type="ECO:0000259" key="1">
    <source>
        <dbReference type="PROSITE" id="PS50995"/>
    </source>
</evidence>
<dbReference type="RefSeq" id="WP_319942736.1">
    <property type="nucleotide sequence ID" value="NZ_WEGI01000003.1"/>
</dbReference>
<proteinExistence type="predicted"/>
<dbReference type="SMART" id="SM00347">
    <property type="entry name" value="HTH_MARR"/>
    <property type="match status" value="1"/>
</dbReference>